<keyword evidence="3" id="KW-1185">Reference proteome</keyword>
<feature type="compositionally biased region" description="Basic and acidic residues" evidence="1">
    <location>
        <begin position="152"/>
        <end position="161"/>
    </location>
</feature>
<gene>
    <name evidence="2" type="ORF">RJ639_020244</name>
</gene>
<feature type="compositionally biased region" description="Basic and acidic residues" evidence="1">
    <location>
        <begin position="482"/>
        <end position="491"/>
    </location>
</feature>
<feature type="compositionally biased region" description="Polar residues" evidence="1">
    <location>
        <begin position="436"/>
        <end position="455"/>
    </location>
</feature>
<feature type="compositionally biased region" description="Basic and acidic residues" evidence="1">
    <location>
        <begin position="250"/>
        <end position="282"/>
    </location>
</feature>
<evidence type="ECO:0000313" key="2">
    <source>
        <dbReference type="EMBL" id="KAK3001950.1"/>
    </source>
</evidence>
<dbReference type="AlphaFoldDB" id="A0AA89AH21"/>
<organism evidence="2 3">
    <name type="scientific">Escallonia herrerae</name>
    <dbReference type="NCBI Taxonomy" id="1293975"/>
    <lineage>
        <taxon>Eukaryota</taxon>
        <taxon>Viridiplantae</taxon>
        <taxon>Streptophyta</taxon>
        <taxon>Embryophyta</taxon>
        <taxon>Tracheophyta</taxon>
        <taxon>Spermatophyta</taxon>
        <taxon>Magnoliopsida</taxon>
        <taxon>eudicotyledons</taxon>
        <taxon>Gunneridae</taxon>
        <taxon>Pentapetalae</taxon>
        <taxon>asterids</taxon>
        <taxon>campanulids</taxon>
        <taxon>Escalloniales</taxon>
        <taxon>Escalloniaceae</taxon>
        <taxon>Escallonia</taxon>
    </lineage>
</organism>
<feature type="region of interest" description="Disordered" evidence="1">
    <location>
        <begin position="409"/>
        <end position="491"/>
    </location>
</feature>
<evidence type="ECO:0000313" key="3">
    <source>
        <dbReference type="Proteomes" id="UP001188597"/>
    </source>
</evidence>
<dbReference type="PANTHER" id="PTHR33223:SF10">
    <property type="entry name" value="AMINOTRANSFERASE-LIKE PLANT MOBILE DOMAIN-CONTAINING PROTEIN"/>
    <property type="match status" value="1"/>
</dbReference>
<comment type="caution">
    <text evidence="2">The sequence shown here is derived from an EMBL/GenBank/DDBJ whole genome shotgun (WGS) entry which is preliminary data.</text>
</comment>
<reference evidence="2" key="1">
    <citation type="submission" date="2022-12" db="EMBL/GenBank/DDBJ databases">
        <title>Draft genome assemblies for two species of Escallonia (Escalloniales).</title>
        <authorList>
            <person name="Chanderbali A."/>
            <person name="Dervinis C."/>
            <person name="Anghel I."/>
            <person name="Soltis D."/>
            <person name="Soltis P."/>
            <person name="Zapata F."/>
        </authorList>
    </citation>
    <scope>NUCLEOTIDE SEQUENCE</scope>
    <source>
        <strain evidence="2">UCBG64.0493</strain>
        <tissue evidence="2">Leaf</tissue>
    </source>
</reference>
<accession>A0AA89AH21</accession>
<protein>
    <submittedName>
        <fullName evidence="2">Uncharacterized protein</fullName>
    </submittedName>
</protein>
<feature type="region of interest" description="Disordered" evidence="1">
    <location>
        <begin position="152"/>
        <end position="178"/>
    </location>
</feature>
<proteinExistence type="predicted"/>
<feature type="compositionally biased region" description="Polar residues" evidence="1">
    <location>
        <begin position="409"/>
        <end position="422"/>
    </location>
</feature>
<feature type="region of interest" description="Disordered" evidence="1">
    <location>
        <begin position="250"/>
        <end position="286"/>
    </location>
</feature>
<dbReference type="EMBL" id="JAVXUP010002684">
    <property type="protein sequence ID" value="KAK3001950.1"/>
    <property type="molecule type" value="Genomic_DNA"/>
</dbReference>
<name>A0AA89AH21_9ASTE</name>
<dbReference type="PANTHER" id="PTHR33223">
    <property type="entry name" value="CCHC-TYPE DOMAIN-CONTAINING PROTEIN"/>
    <property type="match status" value="1"/>
</dbReference>
<feature type="region of interest" description="Disordered" evidence="1">
    <location>
        <begin position="203"/>
        <end position="238"/>
    </location>
</feature>
<dbReference type="Proteomes" id="UP001188597">
    <property type="component" value="Unassembled WGS sequence"/>
</dbReference>
<evidence type="ECO:0000256" key="1">
    <source>
        <dbReference type="SAM" id="MobiDB-lite"/>
    </source>
</evidence>
<feature type="compositionally biased region" description="Pro residues" evidence="1">
    <location>
        <begin position="218"/>
        <end position="228"/>
    </location>
</feature>
<feature type="compositionally biased region" description="Basic and acidic residues" evidence="1">
    <location>
        <begin position="463"/>
        <end position="472"/>
    </location>
</feature>
<sequence length="491" mass="55640">MDPSWGGIEPEIRFMDRSKSASRFILVNEDGTDPVSWFRLSKALLIILSLPISVGISPESWLLLRSRCMRLPRLTMDGGIEPESWLSARLSTVSRLSWPMPAGIGPVSLLPIRSRMRRWGREVIQAGISLEMPFQSATTRVWSRSRLQREGEIDPVMKPDRPAFSNIGSSDSPRRVMSATRPLVGSQLTPYQFRQHSEPVQVLRMPNPSNGYKAAVDNPPPQSKPLQPPNEQHVTDTRKQPVKHILNFHEEPGTSKTHERIQVEDGQSDDERCNSRSRRQEESSYETYYTKRDSYYNPGEHRAERYTNAPVIVGRPFTEEVDYFPTPQNFKMPPCESYDGTGDPMEHLARFTFGMNLHLIPDQIMCRAFLVTLKGAAHDHNHTTNECKVLQREIENLIAKGHLKQFIKTNDGQQSGKKGNQWRTEEVPIKDPPVINTISGGPSAGGLTSSSQNAYARQVNLLPKDRPSERKRPPLALEFDDADLRRSEPST</sequence>